<reference evidence="3 4" key="1">
    <citation type="submission" date="2023-07" db="EMBL/GenBank/DDBJ databases">
        <title>The novel representative of Negativicutes class, Anaeroselena agilis gen. nov. sp. nov.</title>
        <authorList>
            <person name="Prokofeva M.I."/>
            <person name="Elcheninov A.G."/>
            <person name="Klyukina A."/>
            <person name="Kublanov I.V."/>
            <person name="Frolov E.N."/>
            <person name="Podosokorskaya O.A."/>
        </authorList>
    </citation>
    <scope>NUCLEOTIDE SEQUENCE [LARGE SCALE GENOMIC DNA]</scope>
    <source>
        <strain evidence="3 4">4137-cl</strain>
    </source>
</reference>
<evidence type="ECO:0000313" key="3">
    <source>
        <dbReference type="EMBL" id="MDT8902124.1"/>
    </source>
</evidence>
<sequence>MDRLSSRRYALPVCLLAGLFSGFLLGAILVAALLGYRLDESLQRISSLQAAVNEKDARLAKLEESVNKRKYILRRVEVVLSFSGDEMEKTALDKYIKSRYSGLVGKEVGSIDAELAAEVVDNRVVRINNRDYRLTVGKIVVADVLKIWVAVALVPA</sequence>
<dbReference type="EMBL" id="JAUOZS010000001">
    <property type="protein sequence ID" value="MDT8902124.1"/>
    <property type="molecule type" value="Genomic_DNA"/>
</dbReference>
<evidence type="ECO:0000256" key="1">
    <source>
        <dbReference type="SAM" id="Phobius"/>
    </source>
</evidence>
<keyword evidence="1" id="KW-1133">Transmembrane helix</keyword>
<accession>A0ABU3NZ98</accession>
<dbReference type="Pfam" id="PF26347">
    <property type="entry name" value="YtrI_sporulation"/>
    <property type="match status" value="1"/>
</dbReference>
<keyword evidence="1" id="KW-0472">Membrane</keyword>
<protein>
    <recommendedName>
        <fullName evidence="2">Sporulation membrane protein YtrI C-terminal domain-containing protein</fullName>
    </recommendedName>
</protein>
<feature type="domain" description="Sporulation membrane protein YtrI C-terminal" evidence="2">
    <location>
        <begin position="85"/>
        <end position="151"/>
    </location>
</feature>
<feature type="transmembrane region" description="Helical" evidence="1">
    <location>
        <begin position="9"/>
        <end position="36"/>
    </location>
</feature>
<keyword evidence="4" id="KW-1185">Reference proteome</keyword>
<comment type="caution">
    <text evidence="3">The sequence shown here is derived from an EMBL/GenBank/DDBJ whole genome shotgun (WGS) entry which is preliminary data.</text>
</comment>
<dbReference type="InterPro" id="IPR058620">
    <property type="entry name" value="YtrI_C"/>
</dbReference>
<evidence type="ECO:0000313" key="4">
    <source>
        <dbReference type="Proteomes" id="UP001254848"/>
    </source>
</evidence>
<dbReference type="RefSeq" id="WP_413780611.1">
    <property type="nucleotide sequence ID" value="NZ_JAUOZS010000001.1"/>
</dbReference>
<proteinExistence type="predicted"/>
<keyword evidence="1" id="KW-0812">Transmembrane</keyword>
<gene>
    <name evidence="3" type="ORF">Q4T40_12785</name>
</gene>
<name>A0ABU3NZ98_9FIRM</name>
<evidence type="ECO:0000259" key="2">
    <source>
        <dbReference type="Pfam" id="PF26347"/>
    </source>
</evidence>
<dbReference type="Proteomes" id="UP001254848">
    <property type="component" value="Unassembled WGS sequence"/>
</dbReference>
<organism evidence="3 4">
    <name type="scientific">Anaeroselena agilis</name>
    <dbReference type="NCBI Taxonomy" id="3063788"/>
    <lineage>
        <taxon>Bacteria</taxon>
        <taxon>Bacillati</taxon>
        <taxon>Bacillota</taxon>
        <taxon>Negativicutes</taxon>
        <taxon>Acetonemataceae</taxon>
        <taxon>Anaeroselena</taxon>
    </lineage>
</organism>